<accession>A0A2T3AJF2</accession>
<evidence type="ECO:0000256" key="5">
    <source>
        <dbReference type="SAM" id="MobiDB-lite"/>
    </source>
</evidence>
<keyword evidence="4" id="KW-0862">Zinc</keyword>
<dbReference type="CDD" id="cd07730">
    <property type="entry name" value="metallo-hydrolase-like_MBL-fold"/>
    <property type="match status" value="1"/>
</dbReference>
<dbReference type="PANTHER" id="PTHR42978">
    <property type="entry name" value="QUORUM-QUENCHING LACTONASE YTNP-RELATED-RELATED"/>
    <property type="match status" value="1"/>
</dbReference>
<evidence type="ECO:0000313" key="8">
    <source>
        <dbReference type="Proteomes" id="UP000241462"/>
    </source>
</evidence>
<keyword evidence="8" id="KW-1185">Reference proteome</keyword>
<evidence type="ECO:0000313" key="7">
    <source>
        <dbReference type="EMBL" id="PSS00706.1"/>
    </source>
</evidence>
<keyword evidence="2" id="KW-0479">Metal-binding</keyword>
<feature type="non-terminal residue" evidence="7">
    <location>
        <position position="1"/>
    </location>
</feature>
<dbReference type="STRING" id="2025994.A0A2T3AJF2"/>
<dbReference type="EMBL" id="KZ678382">
    <property type="protein sequence ID" value="PSS00706.1"/>
    <property type="molecule type" value="Genomic_DNA"/>
</dbReference>
<organism evidence="7 8">
    <name type="scientific">Coniella lustricola</name>
    <dbReference type="NCBI Taxonomy" id="2025994"/>
    <lineage>
        <taxon>Eukaryota</taxon>
        <taxon>Fungi</taxon>
        <taxon>Dikarya</taxon>
        <taxon>Ascomycota</taxon>
        <taxon>Pezizomycotina</taxon>
        <taxon>Sordariomycetes</taxon>
        <taxon>Sordariomycetidae</taxon>
        <taxon>Diaporthales</taxon>
        <taxon>Schizoparmaceae</taxon>
        <taxon>Coniella</taxon>
    </lineage>
</organism>
<evidence type="ECO:0000256" key="3">
    <source>
        <dbReference type="ARBA" id="ARBA00022801"/>
    </source>
</evidence>
<dbReference type="InterPro" id="IPR001279">
    <property type="entry name" value="Metallo-B-lactamas"/>
</dbReference>
<dbReference type="OrthoDB" id="10250730at2759"/>
<keyword evidence="3" id="KW-0378">Hydrolase</keyword>
<comment type="similarity">
    <text evidence="1">Belongs to the metallo-beta-lactamase superfamily.</text>
</comment>
<dbReference type="PANTHER" id="PTHR42978:SF5">
    <property type="entry name" value="METALLO-BETA-LACTAMASE DOMAIN-CONTAINING PROTEIN"/>
    <property type="match status" value="1"/>
</dbReference>
<dbReference type="InterPro" id="IPR036866">
    <property type="entry name" value="RibonucZ/Hydroxyglut_hydro"/>
</dbReference>
<feature type="domain" description="Metallo-beta-lactamase" evidence="6">
    <location>
        <begin position="30"/>
        <end position="281"/>
    </location>
</feature>
<protein>
    <submittedName>
        <fullName evidence="7">Beta-lactamase-like protein</fullName>
    </submittedName>
</protein>
<proteinExistence type="inferred from homology"/>
<gene>
    <name evidence="7" type="ORF">BD289DRAFT_360859</name>
</gene>
<evidence type="ECO:0000256" key="4">
    <source>
        <dbReference type="ARBA" id="ARBA00022833"/>
    </source>
</evidence>
<dbReference type="Pfam" id="PF00753">
    <property type="entry name" value="Lactamase_B"/>
    <property type="match status" value="1"/>
</dbReference>
<dbReference type="GO" id="GO:0046872">
    <property type="term" value="F:metal ion binding"/>
    <property type="evidence" value="ECO:0007669"/>
    <property type="project" value="UniProtKB-KW"/>
</dbReference>
<evidence type="ECO:0000256" key="2">
    <source>
        <dbReference type="ARBA" id="ARBA00022723"/>
    </source>
</evidence>
<sequence length="374" mass="40332">IINTTSWISNIPTRFFFTPVTKGYDRISAPAYSFLVTHPTQHRAILFDLGVRKDWQNLSPANVGLINHTEAHLDVEHNVADILRNAAAAAAASSSSSSSGAGDPAKDASIVAPEDIEAIVWSHWHFDHTGDPSTFPADRTALVVGPGFKEALLPGYPTKPDSLVLDSDFAGRELREIEFDDATKVGRFRAFDYFGDGSFYLLDSPGHAVGHLCGLARVTSGGDSYILMGGDASHHAGEFRPSKWVPLPDEITPNPLGGEGGGGKLSSPSFPSPSPSVCPGSLFDHLLQHGDKTKPFYSIAPGGLSLDKAEAERTVEKLQEADAQHAKVLVVIAHDASLLDVVDFFPKYANDFVAKGWADKARWAFLRDFKEALL</sequence>
<evidence type="ECO:0000259" key="6">
    <source>
        <dbReference type="SMART" id="SM00849"/>
    </source>
</evidence>
<dbReference type="SMART" id="SM00849">
    <property type="entry name" value="Lactamase_B"/>
    <property type="match status" value="1"/>
</dbReference>
<dbReference type="InterPro" id="IPR051013">
    <property type="entry name" value="MBL_superfamily_lactonases"/>
</dbReference>
<dbReference type="GO" id="GO:0016787">
    <property type="term" value="F:hydrolase activity"/>
    <property type="evidence" value="ECO:0007669"/>
    <property type="project" value="UniProtKB-KW"/>
</dbReference>
<dbReference type="AlphaFoldDB" id="A0A2T3AJF2"/>
<reference evidence="7 8" key="1">
    <citation type="journal article" date="2018" name="Mycol. Prog.">
        <title>Coniella lustricola, a new species from submerged detritus.</title>
        <authorList>
            <person name="Raudabaugh D.B."/>
            <person name="Iturriaga T."/>
            <person name="Carver A."/>
            <person name="Mondo S."/>
            <person name="Pangilinan J."/>
            <person name="Lipzen A."/>
            <person name="He G."/>
            <person name="Amirebrahimi M."/>
            <person name="Grigoriev I.V."/>
            <person name="Miller A.N."/>
        </authorList>
    </citation>
    <scope>NUCLEOTIDE SEQUENCE [LARGE SCALE GENOMIC DNA]</scope>
    <source>
        <strain evidence="7 8">B22-T-1</strain>
    </source>
</reference>
<dbReference type="Proteomes" id="UP000241462">
    <property type="component" value="Unassembled WGS sequence"/>
</dbReference>
<dbReference type="InParanoid" id="A0A2T3AJF2"/>
<dbReference type="SUPFAM" id="SSF56281">
    <property type="entry name" value="Metallo-hydrolase/oxidoreductase"/>
    <property type="match status" value="1"/>
</dbReference>
<dbReference type="Gene3D" id="3.60.15.10">
    <property type="entry name" value="Ribonuclease Z/Hydroxyacylglutathione hydrolase-like"/>
    <property type="match status" value="1"/>
</dbReference>
<name>A0A2T3AJF2_9PEZI</name>
<evidence type="ECO:0000256" key="1">
    <source>
        <dbReference type="ARBA" id="ARBA00007749"/>
    </source>
</evidence>
<feature type="region of interest" description="Disordered" evidence="5">
    <location>
        <begin position="252"/>
        <end position="272"/>
    </location>
</feature>